<evidence type="ECO:0000259" key="7">
    <source>
        <dbReference type="PROSITE" id="PS50897"/>
    </source>
</evidence>
<dbReference type="PANTHER" id="PTHR12170:SF2">
    <property type="entry name" value="E3 UBIQUITIN-PROTEIN TRANSFERASE MAEA"/>
    <property type="match status" value="1"/>
</dbReference>
<evidence type="ECO:0008006" key="10">
    <source>
        <dbReference type="Google" id="ProtNLM"/>
    </source>
</evidence>
<dbReference type="GO" id="GO:0008270">
    <property type="term" value="F:zinc ion binding"/>
    <property type="evidence" value="ECO:0007669"/>
    <property type="project" value="UniProtKB-KW"/>
</dbReference>
<dbReference type="GO" id="GO:0005634">
    <property type="term" value="C:nucleus"/>
    <property type="evidence" value="ECO:0007669"/>
    <property type="project" value="TreeGrafter"/>
</dbReference>
<proteinExistence type="predicted"/>
<dbReference type="InterPro" id="IPR044063">
    <property type="entry name" value="ZF_RING_GID"/>
</dbReference>
<evidence type="ECO:0000256" key="3">
    <source>
        <dbReference type="ARBA" id="ARBA00022723"/>
    </source>
</evidence>
<dbReference type="InterPro" id="IPR045098">
    <property type="entry name" value="Fyv10_fam"/>
</dbReference>
<dbReference type="Pfam" id="PF10607">
    <property type="entry name" value="CTLH"/>
    <property type="match status" value="1"/>
</dbReference>
<dbReference type="GO" id="GO:0043161">
    <property type="term" value="P:proteasome-mediated ubiquitin-dependent protein catabolic process"/>
    <property type="evidence" value="ECO:0007669"/>
    <property type="project" value="InterPro"/>
</dbReference>
<dbReference type="PANTHER" id="PTHR12170">
    <property type="entry name" value="MACROPHAGE ERYTHROBLAST ATTACHER-RELATED"/>
    <property type="match status" value="1"/>
</dbReference>
<name>A0A1D1ZU42_AUXPR</name>
<dbReference type="InterPro" id="IPR024964">
    <property type="entry name" value="CTLH/CRA"/>
</dbReference>
<keyword evidence="3" id="KW-0479">Metal-binding</keyword>
<evidence type="ECO:0000256" key="5">
    <source>
        <dbReference type="ARBA" id="ARBA00022833"/>
    </source>
</evidence>
<comment type="subcellular location">
    <subcellularLocation>
        <location evidence="1">Cytoplasm</location>
    </subcellularLocation>
</comment>
<keyword evidence="5" id="KW-0862">Zinc</keyword>
<dbReference type="GO" id="GO:0005737">
    <property type="term" value="C:cytoplasm"/>
    <property type="evidence" value="ECO:0007669"/>
    <property type="project" value="UniProtKB-SubCell"/>
</dbReference>
<dbReference type="InterPro" id="IPR006595">
    <property type="entry name" value="CTLH_C"/>
</dbReference>
<feature type="domain" description="CTLH" evidence="7">
    <location>
        <begin position="159"/>
        <end position="198"/>
    </location>
</feature>
<dbReference type="InterPro" id="IPR006594">
    <property type="entry name" value="LisH"/>
</dbReference>
<dbReference type="PROSITE" id="PS51867">
    <property type="entry name" value="ZF_RING_GID"/>
    <property type="match status" value="1"/>
</dbReference>
<gene>
    <name evidence="9" type="ORF">g.14664</name>
</gene>
<dbReference type="PROSITE" id="PS50897">
    <property type="entry name" value="CTLH"/>
    <property type="match status" value="1"/>
</dbReference>
<sequence length="375" mass="41867">MSEVLEGSLIKVPYETLKRTTRERKYVLDDIYKILAALPTLAEGTDGAQKLQDMASALQHLKTKLEGIAEAERGDLSRLLARVRYLRRVGQPEAGRLIDWNRPRINRLVIDYLLRRGYRQSALHLIQTSGPGSEEVADGHIFQPIQSVIAGLEQHRCTEALAWCRVHEARLAKARSSLVFRLRKQEFIELVRGGDTHAAIRYARRHLAPWAATQMGEMQAAAATLAFPGDARARRGTGLFADSQWQELVEALKQEVYRLYSLPPISPLTIHLQAGLAALNAPLHVQRSRADPLHLATYAGLAEGLPRAKHSHSHLICAISHVPMDEHNPPLVMKNGHVYGQAALRAQADRDDGVVTCPVTGYRCEYSELKRAYIS</sequence>
<dbReference type="SMART" id="SM00668">
    <property type="entry name" value="CTLH"/>
    <property type="match status" value="1"/>
</dbReference>
<dbReference type="PROSITE" id="PS50896">
    <property type="entry name" value="LISH"/>
    <property type="match status" value="1"/>
</dbReference>
<organism evidence="9">
    <name type="scientific">Auxenochlorella protothecoides</name>
    <name type="common">Green microalga</name>
    <name type="synonym">Chlorella protothecoides</name>
    <dbReference type="NCBI Taxonomy" id="3075"/>
    <lineage>
        <taxon>Eukaryota</taxon>
        <taxon>Viridiplantae</taxon>
        <taxon>Chlorophyta</taxon>
        <taxon>core chlorophytes</taxon>
        <taxon>Trebouxiophyceae</taxon>
        <taxon>Chlorellales</taxon>
        <taxon>Chlorellaceae</taxon>
        <taxon>Auxenochlorella</taxon>
    </lineage>
</organism>
<dbReference type="EMBL" id="GDKF01008138">
    <property type="protein sequence ID" value="JAT70484.1"/>
    <property type="molecule type" value="Transcribed_RNA"/>
</dbReference>
<evidence type="ECO:0000256" key="4">
    <source>
        <dbReference type="ARBA" id="ARBA00022771"/>
    </source>
</evidence>
<evidence type="ECO:0000256" key="1">
    <source>
        <dbReference type="ARBA" id="ARBA00004496"/>
    </source>
</evidence>
<dbReference type="AlphaFoldDB" id="A0A1D1ZU42"/>
<evidence type="ECO:0000256" key="6">
    <source>
        <dbReference type="PROSITE-ProRule" id="PRU01215"/>
    </source>
</evidence>
<evidence type="ECO:0000256" key="2">
    <source>
        <dbReference type="ARBA" id="ARBA00022490"/>
    </source>
</evidence>
<feature type="domain" description="RING-Gid-type" evidence="8">
    <location>
        <begin position="305"/>
        <end position="360"/>
    </location>
</feature>
<dbReference type="GO" id="GO:0061630">
    <property type="term" value="F:ubiquitin protein ligase activity"/>
    <property type="evidence" value="ECO:0007669"/>
    <property type="project" value="InterPro"/>
</dbReference>
<feature type="zinc finger region" description="RING-Gid-type" evidence="6">
    <location>
        <begin position="305"/>
        <end position="360"/>
    </location>
</feature>
<dbReference type="SMART" id="SM00757">
    <property type="entry name" value="CRA"/>
    <property type="match status" value="1"/>
</dbReference>
<dbReference type="CDD" id="cd16659">
    <property type="entry name" value="RING-Ubox_Emp"/>
    <property type="match status" value="1"/>
</dbReference>
<protein>
    <recommendedName>
        <fullName evidence="10">Macrophage erythroblast attacher</fullName>
    </recommendedName>
</protein>
<keyword evidence="2" id="KW-0963">Cytoplasm</keyword>
<reference evidence="9" key="1">
    <citation type="submission" date="2015-08" db="EMBL/GenBank/DDBJ databases">
        <authorList>
            <person name="Babu N.S."/>
            <person name="Beckwith C.J."/>
            <person name="Beseler K.G."/>
            <person name="Brison A."/>
            <person name="Carone J.V."/>
            <person name="Caskin T.P."/>
            <person name="Diamond M."/>
            <person name="Durham M.E."/>
            <person name="Foxe J.M."/>
            <person name="Go M."/>
            <person name="Henderson B.A."/>
            <person name="Jones I.B."/>
            <person name="McGettigan J.A."/>
            <person name="Micheletti S.J."/>
            <person name="Nasrallah M.E."/>
            <person name="Ortiz D."/>
            <person name="Piller C.R."/>
            <person name="Privatt S.R."/>
            <person name="Schneider S.L."/>
            <person name="Sharp S."/>
            <person name="Smith T.C."/>
            <person name="Stanton J.D."/>
            <person name="Ullery H.E."/>
            <person name="Wilson R.J."/>
            <person name="Serrano M.G."/>
            <person name="Buck G."/>
            <person name="Lee V."/>
            <person name="Wang Y."/>
            <person name="Carvalho R."/>
            <person name="Voegtly L."/>
            <person name="Shi R."/>
            <person name="Duckworth R."/>
            <person name="Johnson A."/>
            <person name="Loviza R."/>
            <person name="Walstead R."/>
            <person name="Shah Z."/>
            <person name="Kiflezghi M."/>
            <person name="Wade K."/>
            <person name="Ball S.L."/>
            <person name="Bradley K.W."/>
            <person name="Asai D.J."/>
            <person name="Bowman C.A."/>
            <person name="Russell D.A."/>
            <person name="Pope W.H."/>
            <person name="Jacobs-Sera D."/>
            <person name="Hendrix R.W."/>
            <person name="Hatfull G.F."/>
        </authorList>
    </citation>
    <scope>NUCLEOTIDE SEQUENCE</scope>
</reference>
<dbReference type="SUPFAM" id="SSF57850">
    <property type="entry name" value="RING/U-box"/>
    <property type="match status" value="1"/>
</dbReference>
<evidence type="ECO:0000313" key="9">
    <source>
        <dbReference type="EMBL" id="JAT70484.1"/>
    </source>
</evidence>
<dbReference type="GO" id="GO:0034657">
    <property type="term" value="C:GID complex"/>
    <property type="evidence" value="ECO:0007669"/>
    <property type="project" value="TreeGrafter"/>
</dbReference>
<evidence type="ECO:0000259" key="8">
    <source>
        <dbReference type="PROSITE" id="PS51867"/>
    </source>
</evidence>
<accession>A0A1D1ZU42</accession>
<keyword evidence="4 6" id="KW-0863">Zinc-finger</keyword>
<dbReference type="InterPro" id="IPR013144">
    <property type="entry name" value="CRA_dom"/>
</dbReference>